<dbReference type="PRINTS" id="PR00080">
    <property type="entry name" value="SDRFAMILY"/>
</dbReference>
<dbReference type="InterPro" id="IPR036291">
    <property type="entry name" value="NAD(P)-bd_dom_sf"/>
</dbReference>
<accession>A0A1B4PZ95</accession>
<gene>
    <name evidence="3" type="ORF">WT26_25275</name>
</gene>
<dbReference type="PANTHER" id="PTHR43658:SF8">
    <property type="entry name" value="17-BETA-HYDROXYSTEROID DEHYDROGENASE 14-RELATED"/>
    <property type="match status" value="1"/>
</dbReference>
<dbReference type="PRINTS" id="PR00081">
    <property type="entry name" value="GDHRDH"/>
</dbReference>
<keyword evidence="1" id="KW-0560">Oxidoreductase</keyword>
<proteinExistence type="inferred from homology"/>
<dbReference type="Proteomes" id="UP000094776">
    <property type="component" value="Chromosome 2"/>
</dbReference>
<dbReference type="PANTHER" id="PTHR43658">
    <property type="entry name" value="SHORT-CHAIN DEHYDROGENASE/REDUCTASE"/>
    <property type="match status" value="1"/>
</dbReference>
<evidence type="ECO:0000256" key="1">
    <source>
        <dbReference type="ARBA" id="ARBA00023002"/>
    </source>
</evidence>
<organism evidence="3 4">
    <name type="scientific">Burkholderia cepacia</name>
    <name type="common">Pseudomonas cepacia</name>
    <dbReference type="NCBI Taxonomy" id="292"/>
    <lineage>
        <taxon>Bacteria</taxon>
        <taxon>Pseudomonadati</taxon>
        <taxon>Pseudomonadota</taxon>
        <taxon>Betaproteobacteria</taxon>
        <taxon>Burkholderiales</taxon>
        <taxon>Burkholderiaceae</taxon>
        <taxon>Burkholderia</taxon>
        <taxon>Burkholderia cepacia complex</taxon>
    </lineage>
</organism>
<evidence type="ECO:0000256" key="2">
    <source>
        <dbReference type="RuleBase" id="RU000363"/>
    </source>
</evidence>
<dbReference type="InterPro" id="IPR002347">
    <property type="entry name" value="SDR_fam"/>
</dbReference>
<comment type="similarity">
    <text evidence="2">Belongs to the short-chain dehydrogenases/reductases (SDR) family.</text>
</comment>
<dbReference type="PROSITE" id="PS00061">
    <property type="entry name" value="ADH_SHORT"/>
    <property type="match status" value="1"/>
</dbReference>
<dbReference type="EMBL" id="CP013444">
    <property type="protein sequence ID" value="AOK19255.1"/>
    <property type="molecule type" value="Genomic_DNA"/>
</dbReference>
<protein>
    <submittedName>
        <fullName evidence="3">3-hydroxy-2-methylbutyryl-CoA dehydrogenase</fullName>
    </submittedName>
</protein>
<dbReference type="Gene3D" id="3.40.50.720">
    <property type="entry name" value="NAD(P)-binding Rossmann-like Domain"/>
    <property type="match status" value="1"/>
</dbReference>
<reference evidence="3 4" key="1">
    <citation type="submission" date="2015-12" db="EMBL/GenBank/DDBJ databases">
        <title>Diversity of Burkholderia near neighbor genomes.</title>
        <authorList>
            <person name="Sahl J."/>
            <person name="Wagner D."/>
            <person name="Keim P."/>
        </authorList>
    </citation>
    <scope>NUCLEOTIDE SEQUENCE [LARGE SCALE GENOMIC DNA]</scope>
    <source>
        <strain evidence="3 4">MSMB1184WGS</strain>
    </source>
</reference>
<dbReference type="AlphaFoldDB" id="A0A1B4PZ95"/>
<dbReference type="InterPro" id="IPR020904">
    <property type="entry name" value="Sc_DH/Rdtase_CS"/>
</dbReference>
<dbReference type="RefSeq" id="WP_069271075.1">
    <property type="nucleotide sequence ID" value="NZ_CP013444.1"/>
</dbReference>
<dbReference type="GO" id="GO:0016491">
    <property type="term" value="F:oxidoreductase activity"/>
    <property type="evidence" value="ECO:0007669"/>
    <property type="project" value="UniProtKB-KW"/>
</dbReference>
<evidence type="ECO:0000313" key="3">
    <source>
        <dbReference type="EMBL" id="AOK19255.1"/>
    </source>
</evidence>
<evidence type="ECO:0000313" key="4">
    <source>
        <dbReference type="Proteomes" id="UP000094776"/>
    </source>
</evidence>
<sequence>MRLEDTPVLVTGAASGLGAATARHLAGQGARVALLDINADGAKRIADDIGGLALECDVTDLTSAESAVSAAREAHGHARILVNCAGGGHAKRVVGKAGPMQLDDFVKIVSLNLFGTFNMIRLAAADMAGLADSGDGERGVIVSTASVAAYEGQIGQSAYAASKGGIVSLTIQLAREFAQFGIRVMSIAPGIFQTPLLQAASKEVQESLSAAIPFPRRTGDPSEFADLVRHIVVNRYLNGEVIRLDGAIRLAPR</sequence>
<dbReference type="Pfam" id="PF00106">
    <property type="entry name" value="adh_short"/>
    <property type="match status" value="1"/>
</dbReference>
<dbReference type="SUPFAM" id="SSF51735">
    <property type="entry name" value="NAD(P)-binding Rossmann-fold domains"/>
    <property type="match status" value="1"/>
</dbReference>
<name>A0A1B4PZ95_BURCE</name>